<dbReference type="Proteomes" id="UP001066276">
    <property type="component" value="Chromosome 3_2"/>
</dbReference>
<sequence>MGMRLRSSSRGERLPSIIAPPLDTDRLRRPAERSPFSGWALPTTDIRGGLGFAKQPSRLRGRASLVKAAPFAHFRERDTGQII</sequence>
<reference evidence="2" key="1">
    <citation type="journal article" date="2022" name="bioRxiv">
        <title>Sequencing and chromosome-scale assembly of the giantPleurodeles waltlgenome.</title>
        <authorList>
            <person name="Brown T."/>
            <person name="Elewa A."/>
            <person name="Iarovenko S."/>
            <person name="Subramanian E."/>
            <person name="Araus A.J."/>
            <person name="Petzold A."/>
            <person name="Susuki M."/>
            <person name="Suzuki K.-i.T."/>
            <person name="Hayashi T."/>
            <person name="Toyoda A."/>
            <person name="Oliveira C."/>
            <person name="Osipova E."/>
            <person name="Leigh N.D."/>
            <person name="Simon A."/>
            <person name="Yun M.H."/>
        </authorList>
    </citation>
    <scope>NUCLEOTIDE SEQUENCE</scope>
    <source>
        <strain evidence="2">20211129_DDA</strain>
        <tissue evidence="2">Liver</tissue>
    </source>
</reference>
<protein>
    <submittedName>
        <fullName evidence="2">Uncharacterized protein</fullName>
    </submittedName>
</protein>
<accession>A0AAV7TNE0</accession>
<evidence type="ECO:0000313" key="3">
    <source>
        <dbReference type="Proteomes" id="UP001066276"/>
    </source>
</evidence>
<comment type="caution">
    <text evidence="2">The sequence shown here is derived from an EMBL/GenBank/DDBJ whole genome shotgun (WGS) entry which is preliminary data.</text>
</comment>
<dbReference type="EMBL" id="JANPWB010000006">
    <property type="protein sequence ID" value="KAJ1177976.1"/>
    <property type="molecule type" value="Genomic_DNA"/>
</dbReference>
<feature type="compositionally biased region" description="Basic and acidic residues" evidence="1">
    <location>
        <begin position="23"/>
        <end position="32"/>
    </location>
</feature>
<evidence type="ECO:0000256" key="1">
    <source>
        <dbReference type="SAM" id="MobiDB-lite"/>
    </source>
</evidence>
<dbReference type="AlphaFoldDB" id="A0AAV7TNE0"/>
<name>A0AAV7TNE0_PLEWA</name>
<organism evidence="2 3">
    <name type="scientific">Pleurodeles waltl</name>
    <name type="common">Iberian ribbed newt</name>
    <dbReference type="NCBI Taxonomy" id="8319"/>
    <lineage>
        <taxon>Eukaryota</taxon>
        <taxon>Metazoa</taxon>
        <taxon>Chordata</taxon>
        <taxon>Craniata</taxon>
        <taxon>Vertebrata</taxon>
        <taxon>Euteleostomi</taxon>
        <taxon>Amphibia</taxon>
        <taxon>Batrachia</taxon>
        <taxon>Caudata</taxon>
        <taxon>Salamandroidea</taxon>
        <taxon>Salamandridae</taxon>
        <taxon>Pleurodelinae</taxon>
        <taxon>Pleurodeles</taxon>
    </lineage>
</organism>
<proteinExistence type="predicted"/>
<feature type="region of interest" description="Disordered" evidence="1">
    <location>
        <begin position="1"/>
        <end position="36"/>
    </location>
</feature>
<keyword evidence="3" id="KW-1185">Reference proteome</keyword>
<gene>
    <name evidence="2" type="ORF">NDU88_003226</name>
</gene>
<evidence type="ECO:0000313" key="2">
    <source>
        <dbReference type="EMBL" id="KAJ1177976.1"/>
    </source>
</evidence>